<comment type="caution">
    <text evidence="6">The sequence shown here is derived from an EMBL/GenBank/DDBJ whole genome shotgun (WGS) entry which is preliminary data.</text>
</comment>
<evidence type="ECO:0000256" key="3">
    <source>
        <dbReference type="ARBA" id="ARBA00022490"/>
    </source>
</evidence>
<accession>A0A438KIR0</accession>
<keyword evidence="4" id="KW-0539">Nucleus</keyword>
<name>A0A438KIR0_VITVI</name>
<evidence type="ECO:0000256" key="4">
    <source>
        <dbReference type="ARBA" id="ARBA00023242"/>
    </source>
</evidence>
<keyword evidence="3" id="KW-0963">Cytoplasm</keyword>
<evidence type="ECO:0000259" key="5">
    <source>
        <dbReference type="Pfam" id="PF09811"/>
    </source>
</evidence>
<dbReference type="PANTHER" id="PTHR18829:SF0">
    <property type="entry name" value="PROTEIN YAE1 HOMOLOG"/>
    <property type="match status" value="1"/>
</dbReference>
<dbReference type="OrthoDB" id="20086at2759"/>
<dbReference type="AlphaFoldDB" id="A0A438KIR0"/>
<gene>
    <name evidence="6" type="ORF">CK203_002213</name>
</gene>
<dbReference type="InterPro" id="IPR019191">
    <property type="entry name" value="Essential_protein_Yae1_N"/>
</dbReference>
<dbReference type="GO" id="GO:0005634">
    <property type="term" value="C:nucleus"/>
    <property type="evidence" value="ECO:0007669"/>
    <property type="project" value="UniProtKB-SubCell"/>
</dbReference>
<comment type="subcellular location">
    <subcellularLocation>
        <location evidence="2">Cytoplasm</location>
    </subcellularLocation>
    <subcellularLocation>
        <location evidence="1">Nucleus</location>
    </subcellularLocation>
</comment>
<sequence length="219" mass="24494">MEGSLADELYSEALQLSRVKLDHGSTTNLKQDELCDSNGDDLWHEDASLGDGSDEDLDKVSDLDREWQRRRDQFHTIGYRDGVIAGKEASAQEGFNIGFKESVFVGYKWGLVRGVTSALACLPDGLKEKLVETQEARNKFQCLYKTVHSLSTDNALKLFHDGILKNKSVEQTGNVESSSNVADMQDRSSDSNVLENHFEELQSLIRESPTVKVHLTIDQ</sequence>
<dbReference type="Proteomes" id="UP000288805">
    <property type="component" value="Unassembled WGS sequence"/>
</dbReference>
<dbReference type="InterPro" id="IPR038881">
    <property type="entry name" value="Yae1-like"/>
</dbReference>
<proteinExistence type="predicted"/>
<organism evidence="6 7">
    <name type="scientific">Vitis vinifera</name>
    <name type="common">Grape</name>
    <dbReference type="NCBI Taxonomy" id="29760"/>
    <lineage>
        <taxon>Eukaryota</taxon>
        <taxon>Viridiplantae</taxon>
        <taxon>Streptophyta</taxon>
        <taxon>Embryophyta</taxon>
        <taxon>Tracheophyta</taxon>
        <taxon>Spermatophyta</taxon>
        <taxon>Magnoliopsida</taxon>
        <taxon>eudicotyledons</taxon>
        <taxon>Gunneridae</taxon>
        <taxon>Pentapetalae</taxon>
        <taxon>rosids</taxon>
        <taxon>Vitales</taxon>
        <taxon>Vitaceae</taxon>
        <taxon>Viteae</taxon>
        <taxon>Vitis</taxon>
    </lineage>
</organism>
<evidence type="ECO:0000256" key="2">
    <source>
        <dbReference type="ARBA" id="ARBA00004496"/>
    </source>
</evidence>
<evidence type="ECO:0000313" key="7">
    <source>
        <dbReference type="Proteomes" id="UP000288805"/>
    </source>
</evidence>
<dbReference type="EMBL" id="QGNW01000005">
    <property type="protein sequence ID" value="RVX21077.1"/>
    <property type="molecule type" value="Genomic_DNA"/>
</dbReference>
<dbReference type="GO" id="GO:0005737">
    <property type="term" value="C:cytoplasm"/>
    <property type="evidence" value="ECO:0007669"/>
    <property type="project" value="UniProtKB-SubCell"/>
</dbReference>
<evidence type="ECO:0000313" key="6">
    <source>
        <dbReference type="EMBL" id="RVX21077.1"/>
    </source>
</evidence>
<dbReference type="KEGG" id="vvi:100262774"/>
<dbReference type="PANTHER" id="PTHR18829">
    <property type="entry name" value="PROTEIN YAE1 HOMOLOG"/>
    <property type="match status" value="1"/>
</dbReference>
<feature type="domain" description="Essential protein Yae1 N-terminal" evidence="5">
    <location>
        <begin position="78"/>
        <end position="115"/>
    </location>
</feature>
<evidence type="ECO:0000256" key="1">
    <source>
        <dbReference type="ARBA" id="ARBA00004123"/>
    </source>
</evidence>
<protein>
    <recommendedName>
        <fullName evidence="5">Essential protein Yae1 N-terminal domain-containing protein</fullName>
    </recommendedName>
</protein>
<reference evidence="6 7" key="1">
    <citation type="journal article" date="2018" name="PLoS Genet.">
        <title>Population sequencing reveals clonal diversity and ancestral inbreeding in the grapevine cultivar Chardonnay.</title>
        <authorList>
            <person name="Roach M.J."/>
            <person name="Johnson D.L."/>
            <person name="Bohlmann J."/>
            <person name="van Vuuren H.J."/>
            <person name="Jones S.J."/>
            <person name="Pretorius I.S."/>
            <person name="Schmidt S.A."/>
            <person name="Borneman A.R."/>
        </authorList>
    </citation>
    <scope>NUCLEOTIDE SEQUENCE [LARGE SCALE GENOMIC DNA]</scope>
    <source>
        <strain evidence="7">cv. Chardonnay</strain>
        <tissue evidence="6">Leaf</tissue>
    </source>
</reference>
<dbReference type="Pfam" id="PF09811">
    <property type="entry name" value="Yae1_N"/>
    <property type="match status" value="1"/>
</dbReference>